<dbReference type="InterPro" id="IPR010920">
    <property type="entry name" value="LSM_dom_sf"/>
</dbReference>
<dbReference type="EMBL" id="CAACVJ010000445">
    <property type="protein sequence ID" value="VEP16838.1"/>
    <property type="molecule type" value="Genomic_DNA"/>
</dbReference>
<feature type="transmembrane region" description="Helical" evidence="6">
    <location>
        <begin position="142"/>
        <end position="163"/>
    </location>
</feature>
<protein>
    <recommendedName>
        <fullName evidence="7">Mechanosensitive ion channel MscS domain-containing protein</fullName>
    </recommendedName>
</protein>
<evidence type="ECO:0000313" key="9">
    <source>
        <dbReference type="Proteomes" id="UP000320055"/>
    </source>
</evidence>
<dbReference type="GO" id="GO:0016020">
    <property type="term" value="C:membrane"/>
    <property type="evidence" value="ECO:0007669"/>
    <property type="project" value="UniProtKB-SubCell"/>
</dbReference>
<comment type="similarity">
    <text evidence="2">Belongs to the MscS (TC 1.A.23) family.</text>
</comment>
<gene>
    <name evidence="8" type="ORF">H1P_50043</name>
</gene>
<dbReference type="RefSeq" id="WP_144863298.1">
    <property type="nucleotide sequence ID" value="NZ_LR213769.1"/>
</dbReference>
<keyword evidence="5 6" id="KW-0472">Membrane</keyword>
<dbReference type="InterPro" id="IPR006685">
    <property type="entry name" value="MscS_channel_2nd"/>
</dbReference>
<accession>A0A563VZF2</accession>
<dbReference type="PANTHER" id="PTHR30566:SF5">
    <property type="entry name" value="MECHANOSENSITIVE ION CHANNEL PROTEIN 1, MITOCHONDRIAL-RELATED"/>
    <property type="match status" value="1"/>
</dbReference>
<dbReference type="InterPro" id="IPR011014">
    <property type="entry name" value="MscS_channel_TM-2"/>
</dbReference>
<evidence type="ECO:0000313" key="8">
    <source>
        <dbReference type="EMBL" id="VEP16838.1"/>
    </source>
</evidence>
<dbReference type="PANTHER" id="PTHR30566">
    <property type="entry name" value="YNAI-RELATED MECHANOSENSITIVE ION CHANNEL"/>
    <property type="match status" value="1"/>
</dbReference>
<reference evidence="8 9" key="1">
    <citation type="submission" date="2019-01" db="EMBL/GenBank/DDBJ databases">
        <authorList>
            <person name="Brito A."/>
        </authorList>
    </citation>
    <scope>NUCLEOTIDE SEQUENCE [LARGE SCALE GENOMIC DNA]</scope>
    <source>
        <strain evidence="8">1</strain>
    </source>
</reference>
<comment type="subcellular location">
    <subcellularLocation>
        <location evidence="1">Membrane</location>
        <topology evidence="1">Multi-pass membrane protein</topology>
    </subcellularLocation>
</comment>
<dbReference type="AlphaFoldDB" id="A0A563VZF2"/>
<feature type="transmembrane region" description="Helical" evidence="6">
    <location>
        <begin position="97"/>
        <end position="121"/>
    </location>
</feature>
<sequence>MNNLDILSWLNINAETHQAIIKLGINLGIFVVLALFSAILGRGTPTLISLLVRQFAPKNFTQIYENLLVPLERLFRIAGSLILIRLSLNFLQEYQDLFIFLQFFVSLAVVISIAWLASLLFRQFILVYGIELINKLGREVDELLLVLETIANIIIGFVAAVAFAQSQQINLVGLLASLGIGGLAIAFAAQKTLEQLLGTVVLYLDRPCLPGEYIRLPSGLFGRVESIGLRSTKIRTAAKGTLMIIPNSTMAGLNIENVSRGRKIMVLLYLDFNRQLKQQESALIEQVVKQSTHDLFGIDPGSTKVTLVDSENHLASRVRITFFILGSSENSLQLRKRLLELANEKISQKLKSHQIEFTMEEPTIYVDSPVTL</sequence>
<evidence type="ECO:0000259" key="7">
    <source>
        <dbReference type="Pfam" id="PF00924"/>
    </source>
</evidence>
<evidence type="ECO:0000256" key="3">
    <source>
        <dbReference type="ARBA" id="ARBA00022692"/>
    </source>
</evidence>
<dbReference type="GO" id="GO:0055085">
    <property type="term" value="P:transmembrane transport"/>
    <property type="evidence" value="ECO:0007669"/>
    <property type="project" value="InterPro"/>
</dbReference>
<dbReference type="Gene3D" id="2.30.30.60">
    <property type="match status" value="1"/>
</dbReference>
<dbReference type="Gene3D" id="1.10.287.1260">
    <property type="match status" value="1"/>
</dbReference>
<dbReference type="Proteomes" id="UP000320055">
    <property type="component" value="Unassembled WGS sequence"/>
</dbReference>
<dbReference type="InterPro" id="IPR023408">
    <property type="entry name" value="MscS_beta-dom_sf"/>
</dbReference>
<keyword evidence="3 6" id="KW-0812">Transmembrane</keyword>
<proteinExistence type="inferred from homology"/>
<feature type="transmembrane region" description="Helical" evidence="6">
    <location>
        <begin position="20"/>
        <end position="40"/>
    </location>
</feature>
<name>A0A563VZF2_9CYAN</name>
<feature type="domain" description="Mechanosensitive ion channel MscS" evidence="7">
    <location>
        <begin position="192"/>
        <end position="260"/>
    </location>
</feature>
<evidence type="ECO:0000256" key="1">
    <source>
        <dbReference type="ARBA" id="ARBA00004141"/>
    </source>
</evidence>
<dbReference type="SUPFAM" id="SSF82861">
    <property type="entry name" value="Mechanosensitive channel protein MscS (YggB), transmembrane region"/>
    <property type="match status" value="1"/>
</dbReference>
<feature type="transmembrane region" description="Helical" evidence="6">
    <location>
        <begin position="169"/>
        <end position="189"/>
    </location>
</feature>
<dbReference type="SUPFAM" id="SSF50182">
    <property type="entry name" value="Sm-like ribonucleoproteins"/>
    <property type="match status" value="1"/>
</dbReference>
<evidence type="ECO:0000256" key="6">
    <source>
        <dbReference type="SAM" id="Phobius"/>
    </source>
</evidence>
<dbReference type="Pfam" id="PF00924">
    <property type="entry name" value="MS_channel_2nd"/>
    <property type="match status" value="1"/>
</dbReference>
<evidence type="ECO:0000256" key="2">
    <source>
        <dbReference type="ARBA" id="ARBA00008017"/>
    </source>
</evidence>
<keyword evidence="4 6" id="KW-1133">Transmembrane helix</keyword>
<evidence type="ECO:0000256" key="5">
    <source>
        <dbReference type="ARBA" id="ARBA00023136"/>
    </source>
</evidence>
<organism evidence="8 9">
    <name type="scientific">Hyella patelloides LEGE 07179</name>
    <dbReference type="NCBI Taxonomy" id="945734"/>
    <lineage>
        <taxon>Bacteria</taxon>
        <taxon>Bacillati</taxon>
        <taxon>Cyanobacteriota</taxon>
        <taxon>Cyanophyceae</taxon>
        <taxon>Pleurocapsales</taxon>
        <taxon>Hyellaceae</taxon>
        <taxon>Hyella</taxon>
    </lineage>
</organism>
<dbReference type="OrthoDB" id="450694at2"/>
<keyword evidence="9" id="KW-1185">Reference proteome</keyword>
<evidence type="ECO:0000256" key="4">
    <source>
        <dbReference type="ARBA" id="ARBA00022989"/>
    </source>
</evidence>